<dbReference type="HAMAP" id="MF_00108">
    <property type="entry name" value="IspD"/>
    <property type="match status" value="1"/>
</dbReference>
<dbReference type="SUPFAM" id="SSF53448">
    <property type="entry name" value="Nucleotide-diphospho-sugar transferases"/>
    <property type="match status" value="1"/>
</dbReference>
<name>A0A1H6IT02_9ACTN</name>
<comment type="similarity">
    <text evidence="3">Belongs to the IspD/TarI cytidylyltransferase family. IspD subfamily.</text>
</comment>
<comment type="function">
    <text evidence="3">Catalyzes the formation of 4-diphosphocytidyl-2-C-methyl-D-erythritol from CTP and 2-C-methyl-D-erythritol 4-phosphate (MEP).</text>
</comment>
<dbReference type="RefSeq" id="WP_078687428.1">
    <property type="nucleotide sequence ID" value="NZ_FNWT01000004.1"/>
</dbReference>
<protein>
    <recommendedName>
        <fullName evidence="3">2-C-methyl-D-erythritol 4-phosphate cytidylyltransferase</fullName>
        <ecNumber evidence="3">2.7.7.60</ecNumber>
    </recommendedName>
    <alternativeName>
        <fullName evidence="3">4-diphosphocytidyl-2C-methyl-D-erythritol synthase</fullName>
    </alternativeName>
    <alternativeName>
        <fullName evidence="3">MEP cytidylyltransferase</fullName>
        <shortName evidence="3">MCT</shortName>
    </alternativeName>
</protein>
<dbReference type="PANTHER" id="PTHR32125:SF4">
    <property type="entry name" value="2-C-METHYL-D-ERYTHRITOL 4-PHOSPHATE CYTIDYLYLTRANSFERASE, CHLOROPLASTIC"/>
    <property type="match status" value="1"/>
</dbReference>
<comment type="caution">
    <text evidence="4">The sequence shown here is derived from an EMBL/GenBank/DDBJ whole genome shotgun (WGS) entry which is preliminary data.</text>
</comment>
<dbReference type="PANTHER" id="PTHR32125">
    <property type="entry name" value="2-C-METHYL-D-ERYTHRITOL 4-PHOSPHATE CYTIDYLYLTRANSFERASE, CHLOROPLASTIC"/>
    <property type="match status" value="1"/>
</dbReference>
<dbReference type="GO" id="GO:0016779">
    <property type="term" value="F:nucleotidyltransferase activity"/>
    <property type="evidence" value="ECO:0007669"/>
    <property type="project" value="UniProtKB-KW"/>
</dbReference>
<keyword evidence="2 3" id="KW-0548">Nucleotidyltransferase</keyword>
<dbReference type="NCBIfam" id="TIGR00453">
    <property type="entry name" value="ispD"/>
    <property type="match status" value="1"/>
</dbReference>
<dbReference type="InterPro" id="IPR029044">
    <property type="entry name" value="Nucleotide-diphossugar_trans"/>
</dbReference>
<evidence type="ECO:0000313" key="5">
    <source>
        <dbReference type="Proteomes" id="UP000199135"/>
    </source>
</evidence>
<dbReference type="InterPro" id="IPR050088">
    <property type="entry name" value="IspD/TarI_cytidylyltransf_bact"/>
</dbReference>
<dbReference type="InterPro" id="IPR001228">
    <property type="entry name" value="IspD"/>
</dbReference>
<feature type="site" description="Transition state stabilizer" evidence="3">
    <location>
        <position position="43"/>
    </location>
</feature>
<comment type="catalytic activity">
    <reaction evidence="3">
        <text>2-C-methyl-D-erythritol 4-phosphate + CTP + H(+) = 4-CDP-2-C-methyl-D-erythritol + diphosphate</text>
        <dbReference type="Rhea" id="RHEA:13429"/>
        <dbReference type="ChEBI" id="CHEBI:15378"/>
        <dbReference type="ChEBI" id="CHEBI:33019"/>
        <dbReference type="ChEBI" id="CHEBI:37563"/>
        <dbReference type="ChEBI" id="CHEBI:57823"/>
        <dbReference type="ChEBI" id="CHEBI:58262"/>
        <dbReference type="EC" id="2.7.7.60"/>
    </reaction>
</comment>
<sequence length="270" mass="28657">MSGLGPCAEACPERVGVSGTRRDTCAVVVAGGSGERFGDPRGKQYVDLCGLPLACWSLIALDRSPSIGHIVVVCAADHRREMREDVISRLRLRCEVTIAEGGATRQDSVRSGLAAVPEDFGLVAIHDAARPLIQPVSVERAIACVRDDAGAGGAICAARVTDTLKLVEDASIVATPDRSFYWSAQTPQVFRTAQIVAAHKAAARDRYLGTDDASLIERSGARVVCVETPRDNLKVTLPEDLLIARALLQSRLAVDGCGLDLLDLNEGDSL</sequence>
<dbReference type="Gene3D" id="3.90.550.10">
    <property type="entry name" value="Spore Coat Polysaccharide Biosynthesis Protein SpsA, Chain A"/>
    <property type="match status" value="1"/>
</dbReference>
<feature type="site" description="Transition state stabilizer" evidence="3">
    <location>
        <position position="36"/>
    </location>
</feature>
<comment type="pathway">
    <text evidence="3">Isoprenoid biosynthesis; isopentenyl diphosphate biosynthesis via DXP pathway; isopentenyl diphosphate from 1-deoxy-D-xylulose 5-phosphate: step 2/6.</text>
</comment>
<gene>
    <name evidence="3" type="primary">ispD</name>
    <name evidence="4" type="ORF">SAMN05216447_104164</name>
</gene>
<evidence type="ECO:0000256" key="1">
    <source>
        <dbReference type="ARBA" id="ARBA00022679"/>
    </source>
</evidence>
<dbReference type="Proteomes" id="UP000199135">
    <property type="component" value="Unassembled WGS sequence"/>
</dbReference>
<feature type="site" description="Positions MEP for the nucleophilic attack" evidence="3">
    <location>
        <position position="178"/>
    </location>
</feature>
<dbReference type="Pfam" id="PF01128">
    <property type="entry name" value="IspD"/>
    <property type="match status" value="1"/>
</dbReference>
<dbReference type="EC" id="2.7.7.60" evidence="3"/>
<accession>A0A1H6IT02</accession>
<reference evidence="4 5" key="1">
    <citation type="submission" date="2016-10" db="EMBL/GenBank/DDBJ databases">
        <authorList>
            <person name="Varghese N."/>
            <person name="Submissions S."/>
        </authorList>
    </citation>
    <scope>NUCLEOTIDE SEQUENCE [LARGE SCALE GENOMIC DNA]</scope>
    <source>
        <strain evidence="4 5">WCP15</strain>
    </source>
</reference>
<feature type="site" description="Positions MEP for the nucleophilic attack" evidence="3">
    <location>
        <position position="234"/>
    </location>
</feature>
<dbReference type="CDD" id="cd02516">
    <property type="entry name" value="CDP-ME_synthetase"/>
    <property type="match status" value="1"/>
</dbReference>
<proteinExistence type="inferred from homology"/>
<evidence type="ECO:0000256" key="2">
    <source>
        <dbReference type="ARBA" id="ARBA00022695"/>
    </source>
</evidence>
<keyword evidence="3" id="KW-0414">Isoprene biosynthesis</keyword>
<dbReference type="InterPro" id="IPR034683">
    <property type="entry name" value="IspD/TarI"/>
</dbReference>
<evidence type="ECO:0000313" key="4">
    <source>
        <dbReference type="EMBL" id="SEH52412.1"/>
    </source>
</evidence>
<keyword evidence="5" id="KW-1185">Reference proteome</keyword>
<keyword evidence="1 3" id="KW-0808">Transferase</keyword>
<organism evidence="4 5">
    <name type="scientific">Parafannyhessea umbonata</name>
    <dbReference type="NCBI Taxonomy" id="604330"/>
    <lineage>
        <taxon>Bacteria</taxon>
        <taxon>Bacillati</taxon>
        <taxon>Actinomycetota</taxon>
        <taxon>Coriobacteriia</taxon>
        <taxon>Coriobacteriales</taxon>
        <taxon>Atopobiaceae</taxon>
        <taxon>Parafannyhessea</taxon>
    </lineage>
</organism>
<dbReference type="EMBL" id="FNWT01000004">
    <property type="protein sequence ID" value="SEH52412.1"/>
    <property type="molecule type" value="Genomic_DNA"/>
</dbReference>
<evidence type="ECO:0000256" key="3">
    <source>
        <dbReference type="HAMAP-Rule" id="MF_00108"/>
    </source>
</evidence>